<reference evidence="1 2" key="1">
    <citation type="submission" date="2015-04" db="EMBL/GenBank/DDBJ databases">
        <authorList>
            <person name="Syromyatnikov M.Y."/>
            <person name="Popov V.N."/>
        </authorList>
    </citation>
    <scope>NUCLEOTIDE SEQUENCE [LARGE SCALE GENOMIC DNA]</scope>
</reference>
<gene>
    <name evidence="1" type="ORF">CLUMA_CG013234</name>
</gene>
<sequence>MLFMLWVWFEGRKKYQTQLNTKREAYTHWYENCVAMKCFLRFLLVTLFFCNNLHKLKRREQHHIFYLRDLRSNKAKQDSKH</sequence>
<protein>
    <submittedName>
        <fullName evidence="1">CLUMA_CG013234, isoform A</fullName>
    </submittedName>
</protein>
<evidence type="ECO:0000313" key="2">
    <source>
        <dbReference type="Proteomes" id="UP000183832"/>
    </source>
</evidence>
<accession>A0A1J1II45</accession>
<dbReference type="EMBL" id="CVRI01000054">
    <property type="protein sequence ID" value="CRK99935.1"/>
    <property type="molecule type" value="Genomic_DNA"/>
</dbReference>
<dbReference type="AlphaFoldDB" id="A0A1J1II45"/>
<dbReference type="Proteomes" id="UP000183832">
    <property type="component" value="Unassembled WGS sequence"/>
</dbReference>
<evidence type="ECO:0000313" key="1">
    <source>
        <dbReference type="EMBL" id="CRK99935.1"/>
    </source>
</evidence>
<proteinExistence type="predicted"/>
<organism evidence="1 2">
    <name type="scientific">Clunio marinus</name>
    <dbReference type="NCBI Taxonomy" id="568069"/>
    <lineage>
        <taxon>Eukaryota</taxon>
        <taxon>Metazoa</taxon>
        <taxon>Ecdysozoa</taxon>
        <taxon>Arthropoda</taxon>
        <taxon>Hexapoda</taxon>
        <taxon>Insecta</taxon>
        <taxon>Pterygota</taxon>
        <taxon>Neoptera</taxon>
        <taxon>Endopterygota</taxon>
        <taxon>Diptera</taxon>
        <taxon>Nematocera</taxon>
        <taxon>Chironomoidea</taxon>
        <taxon>Chironomidae</taxon>
        <taxon>Clunio</taxon>
    </lineage>
</organism>
<name>A0A1J1II45_9DIPT</name>
<keyword evidence="2" id="KW-1185">Reference proteome</keyword>